<evidence type="ECO:0000256" key="2">
    <source>
        <dbReference type="ARBA" id="ARBA00011955"/>
    </source>
</evidence>
<evidence type="ECO:0000313" key="11">
    <source>
        <dbReference type="EMBL" id="NYJ05034.1"/>
    </source>
</evidence>
<evidence type="ECO:0000256" key="5">
    <source>
        <dbReference type="ARBA" id="ARBA00022679"/>
    </source>
</evidence>
<dbReference type="PANTHER" id="PTHR30040:SF2">
    <property type="entry name" value="FAD:PROTEIN FMN TRANSFERASE"/>
    <property type="match status" value="1"/>
</dbReference>
<comment type="catalytic activity">
    <reaction evidence="10">
        <text>L-threonyl-[protein] + FAD = FMN-L-threonyl-[protein] + AMP + H(+)</text>
        <dbReference type="Rhea" id="RHEA:36847"/>
        <dbReference type="Rhea" id="RHEA-COMP:11060"/>
        <dbReference type="Rhea" id="RHEA-COMP:11061"/>
        <dbReference type="ChEBI" id="CHEBI:15378"/>
        <dbReference type="ChEBI" id="CHEBI:30013"/>
        <dbReference type="ChEBI" id="CHEBI:57692"/>
        <dbReference type="ChEBI" id="CHEBI:74257"/>
        <dbReference type="ChEBI" id="CHEBI:456215"/>
        <dbReference type="EC" id="2.7.1.180"/>
    </reaction>
</comment>
<keyword evidence="7" id="KW-0274">FAD</keyword>
<evidence type="ECO:0000256" key="1">
    <source>
        <dbReference type="ARBA" id="ARBA00001946"/>
    </source>
</evidence>
<organism evidence="11 12">
    <name type="scientific">Petropleomorpha daqingensis</name>
    <dbReference type="NCBI Taxonomy" id="2026353"/>
    <lineage>
        <taxon>Bacteria</taxon>
        <taxon>Bacillati</taxon>
        <taxon>Actinomycetota</taxon>
        <taxon>Actinomycetes</taxon>
        <taxon>Geodermatophilales</taxon>
        <taxon>Geodermatophilaceae</taxon>
        <taxon>Petropleomorpha</taxon>
    </lineage>
</organism>
<dbReference type="InterPro" id="IPR003374">
    <property type="entry name" value="ApbE-like_sf"/>
</dbReference>
<evidence type="ECO:0000256" key="7">
    <source>
        <dbReference type="ARBA" id="ARBA00022827"/>
    </source>
</evidence>
<evidence type="ECO:0000256" key="6">
    <source>
        <dbReference type="ARBA" id="ARBA00022723"/>
    </source>
</evidence>
<dbReference type="AlphaFoldDB" id="A0A853CBE3"/>
<keyword evidence="6" id="KW-0479">Metal-binding</keyword>
<evidence type="ECO:0000256" key="4">
    <source>
        <dbReference type="ARBA" id="ARBA00022630"/>
    </source>
</evidence>
<gene>
    <name evidence="11" type="ORF">GGQ55_001312</name>
</gene>
<evidence type="ECO:0000256" key="10">
    <source>
        <dbReference type="ARBA" id="ARBA00048540"/>
    </source>
</evidence>
<dbReference type="InterPro" id="IPR024932">
    <property type="entry name" value="ApbE"/>
</dbReference>
<accession>A0A853CBE3</accession>
<dbReference type="PANTHER" id="PTHR30040">
    <property type="entry name" value="THIAMINE BIOSYNTHESIS LIPOPROTEIN APBE"/>
    <property type="match status" value="1"/>
</dbReference>
<dbReference type="EMBL" id="JACBZT010000001">
    <property type="protein sequence ID" value="NYJ05034.1"/>
    <property type="molecule type" value="Genomic_DNA"/>
</dbReference>
<reference evidence="11 12" key="1">
    <citation type="submission" date="2020-07" db="EMBL/GenBank/DDBJ databases">
        <title>Sequencing the genomes of 1000 actinobacteria strains.</title>
        <authorList>
            <person name="Klenk H.-P."/>
        </authorList>
    </citation>
    <scope>NUCLEOTIDE SEQUENCE [LARGE SCALE GENOMIC DNA]</scope>
    <source>
        <strain evidence="11 12">DSM 104001</strain>
    </source>
</reference>
<dbReference type="Proteomes" id="UP000541969">
    <property type="component" value="Unassembled WGS sequence"/>
</dbReference>
<comment type="caution">
    <text evidence="11">The sequence shown here is derived from an EMBL/GenBank/DDBJ whole genome shotgun (WGS) entry which is preliminary data.</text>
</comment>
<keyword evidence="11" id="KW-0449">Lipoprotein</keyword>
<sequence length="309" mass="31910">MSTVATADWEAWSCRVRLAVTDPAALDEARAVLTGHLADVDLACSRFRPDSELTALDDAAGSWTDVSPLLAELLATALRAARLTDGDVDPTVGAALAGLGYDRDVRLLRPVDGVVVAVPAPGWNSVELDRTAGRVRVPDGVRLDLGATAKAWTADTAAAVIARRTGAGCLVSLGGDIAVAGSAPAGGWRIRVEDVTGDPDAPPSGPSTTVTIADGGLATSSTRARRWRRGGTELHHLLDPRTGLPAAPAWRTVSVAAGSCVDANTVSTAAIVRGHAVWPWLHRIGVPVRLVTVDGQVVTSGGWPQEQAA</sequence>
<evidence type="ECO:0000313" key="12">
    <source>
        <dbReference type="Proteomes" id="UP000541969"/>
    </source>
</evidence>
<protein>
    <recommendedName>
        <fullName evidence="3">FAD:protein FMN transferase</fullName>
        <ecNumber evidence="2">2.7.1.180</ecNumber>
    </recommendedName>
    <alternativeName>
        <fullName evidence="9">Flavin transferase</fullName>
    </alternativeName>
</protein>
<evidence type="ECO:0000256" key="8">
    <source>
        <dbReference type="ARBA" id="ARBA00022842"/>
    </source>
</evidence>
<comment type="cofactor">
    <cofactor evidence="1">
        <name>Mg(2+)</name>
        <dbReference type="ChEBI" id="CHEBI:18420"/>
    </cofactor>
</comment>
<dbReference type="GO" id="GO:0046872">
    <property type="term" value="F:metal ion binding"/>
    <property type="evidence" value="ECO:0007669"/>
    <property type="project" value="UniProtKB-KW"/>
</dbReference>
<evidence type="ECO:0000256" key="9">
    <source>
        <dbReference type="ARBA" id="ARBA00031306"/>
    </source>
</evidence>
<dbReference type="EC" id="2.7.1.180" evidence="2"/>
<name>A0A853CBE3_9ACTN</name>
<keyword evidence="12" id="KW-1185">Reference proteome</keyword>
<proteinExistence type="predicted"/>
<dbReference type="RefSeq" id="WP_179715672.1">
    <property type="nucleotide sequence ID" value="NZ_JACBZT010000001.1"/>
</dbReference>
<dbReference type="GO" id="GO:0016740">
    <property type="term" value="F:transferase activity"/>
    <property type="evidence" value="ECO:0007669"/>
    <property type="project" value="UniProtKB-KW"/>
</dbReference>
<keyword evidence="4" id="KW-0285">Flavoprotein</keyword>
<dbReference type="Gene3D" id="3.10.520.10">
    <property type="entry name" value="ApbE-like domains"/>
    <property type="match status" value="1"/>
</dbReference>
<evidence type="ECO:0000256" key="3">
    <source>
        <dbReference type="ARBA" id="ARBA00016337"/>
    </source>
</evidence>
<dbReference type="SUPFAM" id="SSF143631">
    <property type="entry name" value="ApbE-like"/>
    <property type="match status" value="1"/>
</dbReference>
<keyword evidence="5" id="KW-0808">Transferase</keyword>
<dbReference type="Pfam" id="PF02424">
    <property type="entry name" value="ApbE"/>
    <property type="match status" value="1"/>
</dbReference>
<keyword evidence="8" id="KW-0460">Magnesium</keyword>